<sequence>MEVIMPSTANSRSGIGFLKSAMAALSCGALVVAMLSTSTAAFAKGDAPGDSTEVSQERLATGGQEELSTQVQVILDSHPRDVVDFFWDGHHGTVLVRPEAATAVTTLAGERGFDITIEQSEARAIAYLERSDHELAILDAIGEVPGATSLAARYEAEDNSFAATVWTDQEAEVGRVIDTRLGDSSRTVALDLPLRIEFADAEDVPMEQSTTQGGEFYGSCTGGFIGKKGTGYGIITAAHCTTKPSKYDGDTTGTTYVAAGSRDIRYTSLSGGTPENKFRYGNSQYRTITSTGVVTIGFILYKYGVASGYGSSKVESYKGCVSFSGSTWCNLYYTATKITSGGDSGGPWFIAAKGFATTTGADSGGSYITPISSVSTSPAFR</sequence>
<dbReference type="RefSeq" id="WP_376982069.1">
    <property type="nucleotide sequence ID" value="NZ_JBHLSV010000020.1"/>
</dbReference>
<protein>
    <recommendedName>
        <fullName evidence="4">Serine protease</fullName>
    </recommendedName>
</protein>
<feature type="chain" id="PRO_5045887566" description="Serine protease" evidence="1">
    <location>
        <begin position="44"/>
        <end position="381"/>
    </location>
</feature>
<keyword evidence="3" id="KW-1185">Reference proteome</keyword>
<gene>
    <name evidence="2" type="ORF">ACFFF6_14795</name>
</gene>
<feature type="signal peptide" evidence="1">
    <location>
        <begin position="1"/>
        <end position="43"/>
    </location>
</feature>
<dbReference type="InterPro" id="IPR043504">
    <property type="entry name" value="Peptidase_S1_PA_chymotrypsin"/>
</dbReference>
<dbReference type="Proteomes" id="UP001589793">
    <property type="component" value="Unassembled WGS sequence"/>
</dbReference>
<dbReference type="EMBL" id="JBHLSV010000020">
    <property type="protein sequence ID" value="MFC0675229.1"/>
    <property type="molecule type" value="Genomic_DNA"/>
</dbReference>
<evidence type="ECO:0000313" key="3">
    <source>
        <dbReference type="Proteomes" id="UP001589793"/>
    </source>
</evidence>
<name>A0ABV6RE15_9MICO</name>
<organism evidence="2 3">
    <name type="scientific">Brachybacterium hainanense</name>
    <dbReference type="NCBI Taxonomy" id="1541174"/>
    <lineage>
        <taxon>Bacteria</taxon>
        <taxon>Bacillati</taxon>
        <taxon>Actinomycetota</taxon>
        <taxon>Actinomycetes</taxon>
        <taxon>Micrococcales</taxon>
        <taxon>Dermabacteraceae</taxon>
        <taxon>Brachybacterium</taxon>
    </lineage>
</organism>
<dbReference type="InterPro" id="IPR009003">
    <property type="entry name" value="Peptidase_S1_PA"/>
</dbReference>
<proteinExistence type="predicted"/>
<comment type="caution">
    <text evidence="2">The sequence shown here is derived from an EMBL/GenBank/DDBJ whole genome shotgun (WGS) entry which is preliminary data.</text>
</comment>
<accession>A0ABV6RE15</accession>
<evidence type="ECO:0000256" key="1">
    <source>
        <dbReference type="SAM" id="SignalP"/>
    </source>
</evidence>
<keyword evidence="1" id="KW-0732">Signal</keyword>
<evidence type="ECO:0000313" key="2">
    <source>
        <dbReference type="EMBL" id="MFC0675229.1"/>
    </source>
</evidence>
<reference evidence="2 3" key="1">
    <citation type="submission" date="2024-09" db="EMBL/GenBank/DDBJ databases">
        <authorList>
            <person name="Sun Q."/>
            <person name="Mori K."/>
        </authorList>
    </citation>
    <scope>NUCLEOTIDE SEQUENCE [LARGE SCALE GENOMIC DNA]</scope>
    <source>
        <strain evidence="2 3">CICC 10874</strain>
    </source>
</reference>
<dbReference type="SUPFAM" id="SSF50494">
    <property type="entry name" value="Trypsin-like serine proteases"/>
    <property type="match status" value="1"/>
</dbReference>
<dbReference type="Gene3D" id="2.40.10.10">
    <property type="entry name" value="Trypsin-like serine proteases"/>
    <property type="match status" value="2"/>
</dbReference>
<evidence type="ECO:0008006" key="4">
    <source>
        <dbReference type="Google" id="ProtNLM"/>
    </source>
</evidence>